<feature type="domain" description="Glyoxalase/fosfomycin resistance/dioxygenase" evidence="1">
    <location>
        <begin position="34"/>
        <end position="137"/>
    </location>
</feature>
<dbReference type="EMBL" id="JBHSBW010000016">
    <property type="protein sequence ID" value="MFC4213514.1"/>
    <property type="molecule type" value="Genomic_DNA"/>
</dbReference>
<dbReference type="RefSeq" id="WP_378988787.1">
    <property type="nucleotide sequence ID" value="NZ_JBHSBW010000016.1"/>
</dbReference>
<dbReference type="Proteomes" id="UP001595789">
    <property type="component" value="Unassembled WGS sequence"/>
</dbReference>
<gene>
    <name evidence="2" type="ORF">ACFOWA_20135</name>
</gene>
<organism evidence="2 3">
    <name type="scientific">Pedobacter lithocola</name>
    <dbReference type="NCBI Taxonomy" id="1908239"/>
    <lineage>
        <taxon>Bacteria</taxon>
        <taxon>Pseudomonadati</taxon>
        <taxon>Bacteroidota</taxon>
        <taxon>Sphingobacteriia</taxon>
        <taxon>Sphingobacteriales</taxon>
        <taxon>Sphingobacteriaceae</taxon>
        <taxon>Pedobacter</taxon>
    </lineage>
</organism>
<protein>
    <submittedName>
        <fullName evidence="2">VOC family protein</fullName>
    </submittedName>
</protein>
<dbReference type="InterPro" id="IPR004360">
    <property type="entry name" value="Glyas_Fos-R_dOase_dom"/>
</dbReference>
<accession>A0ABV8PEI0</accession>
<evidence type="ECO:0000259" key="1">
    <source>
        <dbReference type="Pfam" id="PF00903"/>
    </source>
</evidence>
<comment type="caution">
    <text evidence="2">The sequence shown here is derived from an EMBL/GenBank/DDBJ whole genome shotgun (WGS) entry which is preliminary data.</text>
</comment>
<dbReference type="Pfam" id="PF00903">
    <property type="entry name" value="Glyoxalase"/>
    <property type="match status" value="1"/>
</dbReference>
<evidence type="ECO:0000313" key="2">
    <source>
        <dbReference type="EMBL" id="MFC4213514.1"/>
    </source>
</evidence>
<name>A0ABV8PEI0_9SPHI</name>
<dbReference type="InterPro" id="IPR029068">
    <property type="entry name" value="Glyas_Bleomycin-R_OHBP_Dase"/>
</dbReference>
<proteinExistence type="predicted"/>
<evidence type="ECO:0000313" key="3">
    <source>
        <dbReference type="Proteomes" id="UP001595789"/>
    </source>
</evidence>
<dbReference type="SUPFAM" id="SSF54593">
    <property type="entry name" value="Glyoxalase/Bleomycin resistance protein/Dihydroxybiphenyl dioxygenase"/>
    <property type="match status" value="1"/>
</dbReference>
<reference evidence="3" key="1">
    <citation type="journal article" date="2019" name="Int. J. Syst. Evol. Microbiol.">
        <title>The Global Catalogue of Microorganisms (GCM) 10K type strain sequencing project: providing services to taxonomists for standard genome sequencing and annotation.</title>
        <authorList>
            <consortium name="The Broad Institute Genomics Platform"/>
            <consortium name="The Broad Institute Genome Sequencing Center for Infectious Disease"/>
            <person name="Wu L."/>
            <person name="Ma J."/>
        </authorList>
    </citation>
    <scope>NUCLEOTIDE SEQUENCE [LARGE SCALE GENOMIC DNA]</scope>
    <source>
        <strain evidence="3">CCM 8691</strain>
    </source>
</reference>
<keyword evidence="3" id="KW-1185">Reference proteome</keyword>
<dbReference type="Gene3D" id="3.10.180.10">
    <property type="entry name" value="2,3-Dihydroxybiphenyl 1,2-Dioxygenase, domain 1"/>
    <property type="match status" value="1"/>
</dbReference>
<sequence length="141" mass="16564">MLLFRIVDAKKTDYLSYTIPTGMNHNAKSIRPFIGAKDFETSRNFYRDLGFEEVTLGKHMSVFKTGNMAFYLQDAYVKDWIENTMIFMEVDDVNRFYNELSALNLTTKYKVKLSPIKYEDWGEECFLHDPAGNLWHFGAFK</sequence>